<dbReference type="GO" id="GO:0004497">
    <property type="term" value="F:monooxygenase activity"/>
    <property type="evidence" value="ECO:0007669"/>
    <property type="project" value="UniProtKB-KW"/>
</dbReference>
<dbReference type="Gene3D" id="3.30.70.100">
    <property type="match status" value="1"/>
</dbReference>
<evidence type="ECO:0000313" key="3">
    <source>
        <dbReference type="Proteomes" id="UP001055111"/>
    </source>
</evidence>
<accession>A0AA37IKU2</accession>
<keyword evidence="2" id="KW-0560">Oxidoreductase</keyword>
<dbReference type="InterPro" id="IPR011008">
    <property type="entry name" value="Dimeric_a/b-barrel"/>
</dbReference>
<dbReference type="AlphaFoldDB" id="A0AA37IKU2"/>
<dbReference type="InterPro" id="IPR007138">
    <property type="entry name" value="ABM_dom"/>
</dbReference>
<comment type="caution">
    <text evidence="2">The sequence shown here is derived from an EMBL/GenBank/DDBJ whole genome shotgun (WGS) entry which is preliminary data.</text>
</comment>
<keyword evidence="2" id="KW-0503">Monooxygenase</keyword>
<protein>
    <submittedName>
        <fullName evidence="2">Antibiotic biosynthesis monooxygenase</fullName>
    </submittedName>
</protein>
<organism evidence="2 3">
    <name type="scientific">Caballeronia novacaledonica</name>
    <dbReference type="NCBI Taxonomy" id="1544861"/>
    <lineage>
        <taxon>Bacteria</taxon>
        <taxon>Pseudomonadati</taxon>
        <taxon>Pseudomonadota</taxon>
        <taxon>Betaproteobacteria</taxon>
        <taxon>Burkholderiales</taxon>
        <taxon>Burkholderiaceae</taxon>
        <taxon>Caballeronia</taxon>
    </lineage>
</organism>
<name>A0AA37IKU2_9BURK</name>
<dbReference type="PROSITE" id="PS51725">
    <property type="entry name" value="ABM"/>
    <property type="match status" value="1"/>
</dbReference>
<proteinExistence type="predicted"/>
<evidence type="ECO:0000313" key="2">
    <source>
        <dbReference type="EMBL" id="GJH28646.1"/>
    </source>
</evidence>
<gene>
    <name evidence="2" type="ORF">CBA19CS42_29040</name>
</gene>
<dbReference type="SUPFAM" id="SSF54909">
    <property type="entry name" value="Dimeric alpha+beta barrel"/>
    <property type="match status" value="1"/>
</dbReference>
<dbReference type="Pfam" id="PF03992">
    <property type="entry name" value="ABM"/>
    <property type="match status" value="1"/>
</dbReference>
<dbReference type="Proteomes" id="UP001055111">
    <property type="component" value="Unassembled WGS sequence"/>
</dbReference>
<sequence>MSDITSFVVHLPGKPEHRDELETRLLDVLERMSEEPDFINTYLHRAADDPDTLVLYETWACSAEHFRAHHLGRPYRQAYEAVLPQLLARDRTIEFLTPVRTYERSALSASPAAVRPS</sequence>
<evidence type="ECO:0000259" key="1">
    <source>
        <dbReference type="PROSITE" id="PS51725"/>
    </source>
</evidence>
<feature type="domain" description="ABM" evidence="1">
    <location>
        <begin position="5"/>
        <end position="95"/>
    </location>
</feature>
<reference evidence="2" key="1">
    <citation type="submission" date="2022-09" db="EMBL/GenBank/DDBJ databases">
        <title>Isolation and characterization of 3-chlorobenzoate degrading bacteria from soils in Shizuoka.</title>
        <authorList>
            <person name="Ifat A."/>
            <person name="Ogawa N."/>
            <person name="Kimbara K."/>
            <person name="Moriuchi R."/>
            <person name="Dohra H."/>
            <person name="Shintani M."/>
        </authorList>
    </citation>
    <scope>NUCLEOTIDE SEQUENCE</scope>
    <source>
        <strain evidence="2">19CS4-2</strain>
    </source>
</reference>
<dbReference type="EMBL" id="BPUS01000017">
    <property type="protein sequence ID" value="GJH28646.1"/>
    <property type="molecule type" value="Genomic_DNA"/>
</dbReference>
<dbReference type="RefSeq" id="WP_238215575.1">
    <property type="nucleotide sequence ID" value="NZ_BPUQ01000014.1"/>
</dbReference>